<dbReference type="PANTHER" id="PTHR30272:SF1">
    <property type="entry name" value="3-HYDROXYACYL-[ACYL-CARRIER-PROTEIN] DEHYDRATASE"/>
    <property type="match status" value="1"/>
</dbReference>
<dbReference type="InterPro" id="IPR029069">
    <property type="entry name" value="HotDog_dom_sf"/>
</dbReference>
<dbReference type="KEGG" id="pbp:STSP1_01138"/>
<dbReference type="Pfam" id="PF07977">
    <property type="entry name" value="FabA"/>
    <property type="match status" value="1"/>
</dbReference>
<dbReference type="InterPro" id="IPR013114">
    <property type="entry name" value="FabA_FabZ"/>
</dbReference>
<reference evidence="3" key="1">
    <citation type="submission" date="2017-04" db="EMBL/GenBank/DDBJ databases">
        <title>Comparative genomics and description of representatives of a novel lineage of planctomycetes thriving in anoxic sediments.</title>
        <authorList>
            <person name="Spring S."/>
            <person name="Bunk B."/>
            <person name="Sproer C."/>
        </authorList>
    </citation>
    <scope>NUCLEOTIDE SEQUENCE [LARGE SCALE GENOMIC DNA]</scope>
    <source>
        <strain evidence="3">ST-PulAB-D4</strain>
    </source>
</reference>
<accession>A0A1W6LLV5</accession>
<dbReference type="SUPFAM" id="SSF54637">
    <property type="entry name" value="Thioesterase/thiol ester dehydrase-isomerase"/>
    <property type="match status" value="1"/>
</dbReference>
<dbReference type="AlphaFoldDB" id="A0A1W6LLV5"/>
<evidence type="ECO:0000256" key="1">
    <source>
        <dbReference type="ARBA" id="ARBA00023239"/>
    </source>
</evidence>
<protein>
    <submittedName>
        <fullName evidence="2">3-hydroxyacyl-[acyl-carrier-protein] dehydratase FabZ</fullName>
        <ecNumber evidence="2">4.2.1.59</ecNumber>
    </submittedName>
</protein>
<evidence type="ECO:0000313" key="3">
    <source>
        <dbReference type="Proteomes" id="UP000193334"/>
    </source>
</evidence>
<organism evidence="2 3">
    <name type="scientific">Sedimentisphaera salicampi</name>
    <dbReference type="NCBI Taxonomy" id="1941349"/>
    <lineage>
        <taxon>Bacteria</taxon>
        <taxon>Pseudomonadati</taxon>
        <taxon>Planctomycetota</taxon>
        <taxon>Phycisphaerae</taxon>
        <taxon>Sedimentisphaerales</taxon>
        <taxon>Sedimentisphaeraceae</taxon>
        <taxon>Sedimentisphaera</taxon>
    </lineage>
</organism>
<dbReference type="GO" id="GO:0019171">
    <property type="term" value="F:(3R)-hydroxyacyl-[acyl-carrier-protein] dehydratase activity"/>
    <property type="evidence" value="ECO:0007669"/>
    <property type="project" value="UniProtKB-EC"/>
</dbReference>
<dbReference type="STRING" id="1941349.STSP1_01138"/>
<dbReference type="EC" id="4.2.1.59" evidence="2"/>
<dbReference type="Gene3D" id="3.10.129.10">
    <property type="entry name" value="Hotdog Thioesterase"/>
    <property type="match status" value="1"/>
</dbReference>
<name>A0A1W6LLV5_9BACT</name>
<dbReference type="Proteomes" id="UP000193334">
    <property type="component" value="Chromosome"/>
</dbReference>
<proteinExistence type="predicted"/>
<keyword evidence="3" id="KW-1185">Reference proteome</keyword>
<dbReference type="EMBL" id="CP021023">
    <property type="protein sequence ID" value="ARN56747.1"/>
    <property type="molecule type" value="Genomic_DNA"/>
</dbReference>
<gene>
    <name evidence="2" type="primary">fabZ_1</name>
    <name evidence="2" type="ORF">STSP1_01138</name>
</gene>
<sequence length="182" mass="20806">MYFPHIFAAKKEKMLERYNLFFRISEIMKFSLIDKITDIDSGRRLEAVKNVALAEEYLQDHFPAFPVLPGVFLLQGMIESASWLVREYQGFTNSMVLLKKARNVKYKSFAAPGSTIRYSVEVKSLEDKTSSFKASGVAGDEAVVEARIDLKHFNLADDNPEMGCADKEVIDNLKKRWQLLTQ</sequence>
<keyword evidence="1 2" id="KW-0456">Lyase</keyword>
<evidence type="ECO:0000313" key="2">
    <source>
        <dbReference type="EMBL" id="ARN56747.1"/>
    </source>
</evidence>
<dbReference type="PANTHER" id="PTHR30272">
    <property type="entry name" value="3-HYDROXYACYL-[ACYL-CARRIER-PROTEIN] DEHYDRATASE"/>
    <property type="match status" value="1"/>
</dbReference>